<sequence length="155" mass="17358">MAHVGMTVPDIEAAMDWYADVLGFEPIMGPVEVEHGEEHIGKLCADVLGEFDTVSIAHMTTGNQVAVELFEFEETGPENDPDPTEAGYFHACVIDPNIEELAAEIADSGGEHHTDIWNLFPDQPYRMTYCKDPWGNIVEIYTHSHERIYSNQGDY</sequence>
<protein>
    <submittedName>
        <fullName evidence="3">Glyoxalase</fullName>
    </submittedName>
</protein>
<dbReference type="InterPro" id="IPR029068">
    <property type="entry name" value="Glyas_Bleomycin-R_OHBP_Dase"/>
</dbReference>
<dbReference type="Proteomes" id="UP000766904">
    <property type="component" value="Unassembled WGS sequence"/>
</dbReference>
<keyword evidence="1" id="KW-0479">Metal-binding</keyword>
<reference evidence="3" key="1">
    <citation type="submission" date="2017-11" db="EMBL/GenBank/DDBJ databases">
        <authorList>
            <person name="Kajale S.C."/>
            <person name="Sharma A."/>
        </authorList>
    </citation>
    <scope>NUCLEOTIDE SEQUENCE</scope>
    <source>
        <strain evidence="3">LS1_42</strain>
    </source>
</reference>
<organism evidence="3 4">
    <name type="scientific">Natronococcus pandeyae</name>
    <dbReference type="NCBI Taxonomy" id="2055836"/>
    <lineage>
        <taxon>Archaea</taxon>
        <taxon>Methanobacteriati</taxon>
        <taxon>Methanobacteriota</taxon>
        <taxon>Stenosarchaea group</taxon>
        <taxon>Halobacteria</taxon>
        <taxon>Halobacteriales</taxon>
        <taxon>Natrialbaceae</taxon>
        <taxon>Natronococcus</taxon>
    </lineage>
</organism>
<dbReference type="InterPro" id="IPR004360">
    <property type="entry name" value="Glyas_Fos-R_dOase_dom"/>
</dbReference>
<evidence type="ECO:0000256" key="1">
    <source>
        <dbReference type="ARBA" id="ARBA00022723"/>
    </source>
</evidence>
<dbReference type="PANTHER" id="PTHR43048">
    <property type="entry name" value="METHYLMALONYL-COA EPIMERASE"/>
    <property type="match status" value="1"/>
</dbReference>
<dbReference type="InterPro" id="IPR037523">
    <property type="entry name" value="VOC_core"/>
</dbReference>
<evidence type="ECO:0000313" key="4">
    <source>
        <dbReference type="Proteomes" id="UP000766904"/>
    </source>
</evidence>
<evidence type="ECO:0000259" key="2">
    <source>
        <dbReference type="PROSITE" id="PS51819"/>
    </source>
</evidence>
<dbReference type="SUPFAM" id="SSF54593">
    <property type="entry name" value="Glyoxalase/Bleomycin resistance protein/Dihydroxybiphenyl dioxygenase"/>
    <property type="match status" value="1"/>
</dbReference>
<dbReference type="EMBL" id="PHNJ01000005">
    <property type="protein sequence ID" value="TYL38617.1"/>
    <property type="molecule type" value="Genomic_DNA"/>
</dbReference>
<dbReference type="OrthoDB" id="6111at2157"/>
<dbReference type="GO" id="GO:0004493">
    <property type="term" value="F:methylmalonyl-CoA epimerase activity"/>
    <property type="evidence" value="ECO:0007669"/>
    <property type="project" value="TreeGrafter"/>
</dbReference>
<evidence type="ECO:0000313" key="3">
    <source>
        <dbReference type="EMBL" id="TYL38617.1"/>
    </source>
</evidence>
<dbReference type="PROSITE" id="PS51819">
    <property type="entry name" value="VOC"/>
    <property type="match status" value="1"/>
</dbReference>
<keyword evidence="4" id="KW-1185">Reference proteome</keyword>
<comment type="caution">
    <text evidence="3">The sequence shown here is derived from an EMBL/GenBank/DDBJ whole genome shotgun (WGS) entry which is preliminary data.</text>
</comment>
<accession>A0A8J8TSJ7</accession>
<dbReference type="GO" id="GO:0046872">
    <property type="term" value="F:metal ion binding"/>
    <property type="evidence" value="ECO:0007669"/>
    <property type="project" value="UniProtKB-KW"/>
</dbReference>
<dbReference type="GO" id="GO:0046491">
    <property type="term" value="P:L-methylmalonyl-CoA metabolic process"/>
    <property type="evidence" value="ECO:0007669"/>
    <property type="project" value="TreeGrafter"/>
</dbReference>
<dbReference type="PANTHER" id="PTHR43048:SF6">
    <property type="entry name" value="BLR8189 PROTEIN"/>
    <property type="match status" value="1"/>
</dbReference>
<dbReference type="InterPro" id="IPR051785">
    <property type="entry name" value="MMCE/EMCE_epimerase"/>
</dbReference>
<feature type="domain" description="VOC" evidence="2">
    <location>
        <begin position="1"/>
        <end position="143"/>
    </location>
</feature>
<gene>
    <name evidence="3" type="ORF">CV102_10995</name>
</gene>
<proteinExistence type="predicted"/>
<name>A0A8J8TSJ7_9EURY</name>
<dbReference type="Gene3D" id="3.10.180.10">
    <property type="entry name" value="2,3-Dihydroxybiphenyl 1,2-Dioxygenase, domain 1"/>
    <property type="match status" value="1"/>
</dbReference>
<dbReference type="Pfam" id="PF00903">
    <property type="entry name" value="Glyoxalase"/>
    <property type="match status" value="1"/>
</dbReference>
<dbReference type="AlphaFoldDB" id="A0A8J8TSJ7"/>